<dbReference type="AlphaFoldDB" id="A0A979FQ58"/>
<dbReference type="Pfam" id="PF13639">
    <property type="entry name" value="zf-RING_2"/>
    <property type="match status" value="1"/>
</dbReference>
<dbReference type="InterPro" id="IPR017907">
    <property type="entry name" value="Znf_RING_CS"/>
</dbReference>
<dbReference type="PANTHER" id="PTHR45969">
    <property type="entry name" value="RING ZINC FINGER PROTEIN-RELATED"/>
    <property type="match status" value="1"/>
</dbReference>
<dbReference type="RefSeq" id="XP_047738827.1">
    <property type="nucleotide sequence ID" value="XM_047882871.1"/>
</dbReference>
<accession>A0A979FQ58</accession>
<evidence type="ECO:0000256" key="1">
    <source>
        <dbReference type="ARBA" id="ARBA00022723"/>
    </source>
</evidence>
<dbReference type="GO" id="GO:0008270">
    <property type="term" value="F:zinc ion binding"/>
    <property type="evidence" value="ECO:0007669"/>
    <property type="project" value="UniProtKB-KW"/>
</dbReference>
<sequence>MLAFDNPTSDDEDPTAKNHSLMPTMHGHLIYLVVCINSILEMRAMPIFVRGNVLSNLRSVHTLNTLYKQLLYSPVFGGLVNCNPELVTKLSQSGHFLLQRQVASVLFAVILSGLADQVSADLPLSSSAAALKVVCSPSSNECGMCLDVITDDTDYAMLTSCSHVFCIRCANEWFTRTLSCPMCRARRSFWLPRSLVLSYLLYAHANNRLLDVNFDVQVHLKSILVSLLKP</sequence>
<name>A0A979FQ58_HYAAZ</name>
<evidence type="ECO:0000256" key="2">
    <source>
        <dbReference type="ARBA" id="ARBA00022771"/>
    </source>
</evidence>
<dbReference type="GO" id="GO:0016567">
    <property type="term" value="P:protein ubiquitination"/>
    <property type="evidence" value="ECO:0007669"/>
    <property type="project" value="TreeGrafter"/>
</dbReference>
<dbReference type="GeneID" id="125178636"/>
<dbReference type="SMART" id="SM00184">
    <property type="entry name" value="RING"/>
    <property type="match status" value="1"/>
</dbReference>
<keyword evidence="2 4" id="KW-0863">Zinc-finger</keyword>
<dbReference type="OrthoDB" id="1935339at2759"/>
<reference evidence="7" key="1">
    <citation type="submission" date="2025-08" db="UniProtKB">
        <authorList>
            <consortium name="RefSeq"/>
        </authorList>
    </citation>
    <scope>IDENTIFICATION</scope>
    <source>
        <tissue evidence="7">Whole organism</tissue>
    </source>
</reference>
<dbReference type="InterPro" id="IPR013083">
    <property type="entry name" value="Znf_RING/FYVE/PHD"/>
</dbReference>
<evidence type="ECO:0000259" key="5">
    <source>
        <dbReference type="PROSITE" id="PS50089"/>
    </source>
</evidence>
<gene>
    <name evidence="7" type="primary">LOC125178636</name>
</gene>
<dbReference type="PROSITE" id="PS50089">
    <property type="entry name" value="ZF_RING_2"/>
    <property type="match status" value="1"/>
</dbReference>
<dbReference type="PANTHER" id="PTHR45969:SF69">
    <property type="entry name" value="FINGER DOMAIN PROTEIN, PUTATIVE (AFU_ORTHOLOGUE AFUA_3G12190)-RELATED"/>
    <property type="match status" value="1"/>
</dbReference>
<dbReference type="GO" id="GO:0061630">
    <property type="term" value="F:ubiquitin protein ligase activity"/>
    <property type="evidence" value="ECO:0007669"/>
    <property type="project" value="TreeGrafter"/>
</dbReference>
<dbReference type="Proteomes" id="UP000694843">
    <property type="component" value="Unplaced"/>
</dbReference>
<dbReference type="KEGG" id="hazt:125178636"/>
<feature type="domain" description="RING-type" evidence="5">
    <location>
        <begin position="142"/>
        <end position="184"/>
    </location>
</feature>
<organism evidence="6 7">
    <name type="scientific">Hyalella azteca</name>
    <name type="common">Amphipod</name>
    <dbReference type="NCBI Taxonomy" id="294128"/>
    <lineage>
        <taxon>Eukaryota</taxon>
        <taxon>Metazoa</taxon>
        <taxon>Ecdysozoa</taxon>
        <taxon>Arthropoda</taxon>
        <taxon>Crustacea</taxon>
        <taxon>Multicrustacea</taxon>
        <taxon>Malacostraca</taxon>
        <taxon>Eumalacostraca</taxon>
        <taxon>Peracarida</taxon>
        <taxon>Amphipoda</taxon>
        <taxon>Senticaudata</taxon>
        <taxon>Talitrida</taxon>
        <taxon>Talitroidea</taxon>
        <taxon>Hyalellidae</taxon>
        <taxon>Hyalella</taxon>
    </lineage>
</organism>
<evidence type="ECO:0000256" key="4">
    <source>
        <dbReference type="PROSITE-ProRule" id="PRU00175"/>
    </source>
</evidence>
<dbReference type="SUPFAM" id="SSF57850">
    <property type="entry name" value="RING/U-box"/>
    <property type="match status" value="1"/>
</dbReference>
<keyword evidence="3" id="KW-0862">Zinc</keyword>
<evidence type="ECO:0000313" key="6">
    <source>
        <dbReference type="Proteomes" id="UP000694843"/>
    </source>
</evidence>
<protein>
    <submittedName>
        <fullName evidence="7">RING-H2 finger protein ATL49</fullName>
    </submittedName>
</protein>
<dbReference type="PROSITE" id="PS00518">
    <property type="entry name" value="ZF_RING_1"/>
    <property type="match status" value="1"/>
</dbReference>
<proteinExistence type="predicted"/>
<dbReference type="InterPro" id="IPR001841">
    <property type="entry name" value="Znf_RING"/>
</dbReference>
<keyword evidence="1" id="KW-0479">Metal-binding</keyword>
<evidence type="ECO:0000256" key="3">
    <source>
        <dbReference type="ARBA" id="ARBA00022833"/>
    </source>
</evidence>
<keyword evidence="6" id="KW-1185">Reference proteome</keyword>
<dbReference type="Gene3D" id="3.30.40.10">
    <property type="entry name" value="Zinc/RING finger domain, C3HC4 (zinc finger)"/>
    <property type="match status" value="1"/>
</dbReference>
<evidence type="ECO:0000313" key="7">
    <source>
        <dbReference type="RefSeq" id="XP_047738827.1"/>
    </source>
</evidence>